<name>A0A221KGC3_VITFI</name>
<accession>A0A221KGC3</accession>
<gene>
    <name evidence="2" type="ORF">VITFI_CDS2115</name>
</gene>
<dbReference type="EMBL" id="CP022423">
    <property type="protein sequence ID" value="ASM77893.1"/>
    <property type="molecule type" value="Genomic_DNA"/>
</dbReference>
<proteinExistence type="predicted"/>
<feature type="region of interest" description="Disordered" evidence="1">
    <location>
        <begin position="230"/>
        <end position="249"/>
    </location>
</feature>
<reference evidence="2 3" key="1">
    <citation type="submission" date="2017-07" db="EMBL/GenBank/DDBJ databases">
        <title>Complete Genome Sequence of the cosmetic ferment Vitreoscilla filiformis (ATCC15551).</title>
        <authorList>
            <person name="Contreras S."/>
            <person name="Sagory-Zalkind P."/>
            <person name="Blanquart H."/>
            <person name="Iltis A."/>
            <person name="Morand S.C."/>
        </authorList>
    </citation>
    <scope>NUCLEOTIDE SEQUENCE [LARGE SCALE GENOMIC DNA]</scope>
    <source>
        <strain evidence="2 3">ATCC 15551</strain>
    </source>
</reference>
<protein>
    <submittedName>
        <fullName evidence="2">Uncharacterized protein</fullName>
    </submittedName>
</protein>
<evidence type="ECO:0000313" key="3">
    <source>
        <dbReference type="Proteomes" id="UP000199729"/>
    </source>
</evidence>
<dbReference type="Proteomes" id="UP000199729">
    <property type="component" value="Chromosome"/>
</dbReference>
<keyword evidence="3" id="KW-1185">Reference proteome</keyword>
<feature type="compositionally biased region" description="Low complexity" evidence="1">
    <location>
        <begin position="230"/>
        <end position="245"/>
    </location>
</feature>
<dbReference type="AlphaFoldDB" id="A0A221KGC3"/>
<sequence length="517" mass="56052">MLRASFSTQGLQGMKLSHIAGACALVGLCWTLPAAAETLSISGTGRVPIGENVAHTRQAALQAAKRAALVAAVNKLNGPKAAQDPKVQEAIDTMLEQVGDDLIAEQNASTDANRQFVLRVTLAFDALKLRQMLQDAGIASTTARQFPILVVMDEFFTTATDKTKPLRELVEFRSDRASSFSQADRASFDSANASSSSSAMAGREHRAAAVAADNGQVAVAARSQQSAQYAAQSQRSASERVSASRDNSVAASSQESVAFRKLVEYQPQNVGPDAVNYTYSALLREGNQFDLNLLDNDLFRSRYLKNAKPLTLAALQQGTELGRYVQAAREFKADYFMAGNAIIIQGPVDPSTGQVTCDGLVSLKAYSTEDGHVLAADARTESAAGNSADQCRVNVSNKLARFVGSTLGSSIHGFWRQRQTYGREYTIRLVSLKGQLSEDNRDDFADALETLQGVQNKIQVRRSDRQGYEVMLTYKGDADLAREIRRAVRDKRGFSNMGRKMDGTTMLFCLESDCPNP</sequence>
<evidence type="ECO:0000256" key="1">
    <source>
        <dbReference type="SAM" id="MobiDB-lite"/>
    </source>
</evidence>
<evidence type="ECO:0000313" key="2">
    <source>
        <dbReference type="EMBL" id="ASM77893.1"/>
    </source>
</evidence>
<organism evidence="2 3">
    <name type="scientific">Vitreoscilla filiformis</name>
    <dbReference type="NCBI Taxonomy" id="63"/>
    <lineage>
        <taxon>Bacteria</taxon>
        <taxon>Pseudomonadati</taxon>
        <taxon>Pseudomonadota</taxon>
        <taxon>Betaproteobacteria</taxon>
        <taxon>Neisseriales</taxon>
        <taxon>Neisseriaceae</taxon>
        <taxon>Vitreoscilla</taxon>
    </lineage>
</organism>
<dbReference type="KEGG" id="vff:VITFI_CDS2115"/>